<protein>
    <recommendedName>
        <fullName evidence="6">U6 snRNA-associated Sm-like protein LSm1</fullName>
    </recommendedName>
</protein>
<feature type="domain" description="Sm" evidence="7">
    <location>
        <begin position="59"/>
        <end position="135"/>
    </location>
</feature>
<keyword evidence="5 6" id="KW-0687">Ribonucleoprotein</keyword>
<evidence type="ECO:0000256" key="1">
    <source>
        <dbReference type="ARBA" id="ARBA00006850"/>
    </source>
</evidence>
<dbReference type="Proteomes" id="UP000242525">
    <property type="component" value="Unassembled WGS sequence"/>
</dbReference>
<dbReference type="GO" id="GO:1990726">
    <property type="term" value="C:Lsm1-7-Pat1 complex"/>
    <property type="evidence" value="ECO:0007669"/>
    <property type="project" value="TreeGrafter"/>
</dbReference>
<dbReference type="Gene3D" id="2.30.30.100">
    <property type="match status" value="1"/>
</dbReference>
<evidence type="ECO:0000256" key="2">
    <source>
        <dbReference type="ARBA" id="ARBA00022490"/>
    </source>
</evidence>
<dbReference type="InterPro" id="IPR034104">
    <property type="entry name" value="Lsm1"/>
</dbReference>
<dbReference type="InterPro" id="IPR010920">
    <property type="entry name" value="LSM_dom_sf"/>
</dbReference>
<keyword evidence="3 6" id="KW-0507">mRNA processing</keyword>
<dbReference type="InterPro" id="IPR001163">
    <property type="entry name" value="Sm_dom_euk/arc"/>
</dbReference>
<evidence type="ECO:0000256" key="4">
    <source>
        <dbReference type="ARBA" id="ARBA00022884"/>
    </source>
</evidence>
<evidence type="ECO:0000256" key="5">
    <source>
        <dbReference type="ARBA" id="ARBA00023274"/>
    </source>
</evidence>
<keyword evidence="9" id="KW-1185">Reference proteome</keyword>
<evidence type="ECO:0000256" key="3">
    <source>
        <dbReference type="ARBA" id="ARBA00022664"/>
    </source>
</evidence>
<accession>A0A0J9XF77</accession>
<dbReference type="GO" id="GO:0000290">
    <property type="term" value="P:deadenylation-dependent decapping of nuclear-transcribed mRNA"/>
    <property type="evidence" value="ECO:0007669"/>
    <property type="project" value="TreeGrafter"/>
</dbReference>
<dbReference type="SUPFAM" id="SSF50182">
    <property type="entry name" value="Sm-like ribonucleoproteins"/>
    <property type="match status" value="1"/>
</dbReference>
<dbReference type="AlphaFoldDB" id="A0A0J9XF77"/>
<dbReference type="PROSITE" id="PS52002">
    <property type="entry name" value="SM"/>
    <property type="match status" value="1"/>
</dbReference>
<comment type="similarity">
    <text evidence="1 6">Belongs to the snRNP Sm proteins family.</text>
</comment>
<dbReference type="GO" id="GO:0000932">
    <property type="term" value="C:P-body"/>
    <property type="evidence" value="ECO:0007669"/>
    <property type="project" value="UniProtKB-SubCell"/>
</dbReference>
<proteinExistence type="inferred from homology"/>
<name>A0A0J9XF77_GEOCN</name>
<dbReference type="GO" id="GO:0003729">
    <property type="term" value="F:mRNA binding"/>
    <property type="evidence" value="ECO:0007669"/>
    <property type="project" value="TreeGrafter"/>
</dbReference>
<comment type="subunit">
    <text evidence="6">Component of the heptameric LSM1-LSM7 complex that forms a seven-membered ring structure with a donut shape.</text>
</comment>
<evidence type="ECO:0000259" key="7">
    <source>
        <dbReference type="PROSITE" id="PS52002"/>
    </source>
</evidence>
<comment type="caution">
    <text evidence="8">The sequence shown here is derived from an EMBL/GenBank/DDBJ whole genome shotgun (WGS) entry which is preliminary data.</text>
</comment>
<keyword evidence="2 6" id="KW-0963">Cytoplasm</keyword>
<dbReference type="CDD" id="cd01728">
    <property type="entry name" value="LSm1"/>
    <property type="match status" value="1"/>
</dbReference>
<dbReference type="OrthoDB" id="10263346at2759"/>
<dbReference type="GO" id="GO:0006397">
    <property type="term" value="P:mRNA processing"/>
    <property type="evidence" value="ECO:0007669"/>
    <property type="project" value="UniProtKB-UniRule"/>
</dbReference>
<dbReference type="GO" id="GO:1990904">
    <property type="term" value="C:ribonucleoprotein complex"/>
    <property type="evidence" value="ECO:0007669"/>
    <property type="project" value="UniProtKB-KW"/>
</dbReference>
<dbReference type="PANTHER" id="PTHR15588:SF8">
    <property type="entry name" value="U6 SNRNA-ASSOCIATED SM-LIKE PROTEIN LSM1"/>
    <property type="match status" value="1"/>
</dbReference>
<dbReference type="EMBL" id="CCBN010000013">
    <property type="protein sequence ID" value="CDO55907.1"/>
    <property type="molecule type" value="Genomic_DNA"/>
</dbReference>
<comment type="function">
    <text evidence="6">Component of the cytoplasmic LSM1-LSM7 complex which is involved in mRNA degradation.</text>
</comment>
<dbReference type="InterPro" id="IPR047575">
    <property type="entry name" value="Sm"/>
</dbReference>
<dbReference type="STRING" id="1173061.A0A0J9XF77"/>
<dbReference type="Pfam" id="PF01423">
    <property type="entry name" value="LSM"/>
    <property type="match status" value="1"/>
</dbReference>
<dbReference type="InterPro" id="IPR044642">
    <property type="entry name" value="PTHR15588"/>
</dbReference>
<keyword evidence="4 6" id="KW-0694">RNA-binding</keyword>
<gene>
    <name evidence="6" type="primary">LSM1</name>
    <name evidence="8" type="ORF">BN980_GECA13s00054g</name>
</gene>
<organism evidence="8 9">
    <name type="scientific">Geotrichum candidum</name>
    <name type="common">Oospora lactis</name>
    <name type="synonym">Dipodascus geotrichum</name>
    <dbReference type="NCBI Taxonomy" id="1173061"/>
    <lineage>
        <taxon>Eukaryota</taxon>
        <taxon>Fungi</taxon>
        <taxon>Dikarya</taxon>
        <taxon>Ascomycota</taxon>
        <taxon>Saccharomycotina</taxon>
        <taxon>Dipodascomycetes</taxon>
        <taxon>Dipodascales</taxon>
        <taxon>Dipodascaceae</taxon>
        <taxon>Geotrichum</taxon>
    </lineage>
</organism>
<evidence type="ECO:0000256" key="6">
    <source>
        <dbReference type="RuleBase" id="RU365047"/>
    </source>
</evidence>
<evidence type="ECO:0000313" key="8">
    <source>
        <dbReference type="EMBL" id="CDO55907.1"/>
    </source>
</evidence>
<sequence>MLSGLGPILHQEKLNFLLTTSFNHHRQLREPRKACPPPPPLNAMNQLNDPNLLPSQIFTTAAALLSAVDRRVVVSLRDGRKLFGVLRSFDQFANLVLQDTTERIYLNPTTFGESYKGVYIVRGENVVFLGELDPDREEFLEDCVVESTLEEANIDANIVISNAFGIVKQPQQQQQPQPQQQQQQQQQNVLRKIPFEDAERIFKERVKESKKVLQNRLKNLDSGEGKYENHLY</sequence>
<dbReference type="PANTHER" id="PTHR15588">
    <property type="entry name" value="LSM1"/>
    <property type="match status" value="1"/>
</dbReference>
<evidence type="ECO:0000313" key="9">
    <source>
        <dbReference type="Proteomes" id="UP000242525"/>
    </source>
</evidence>
<reference evidence="8" key="1">
    <citation type="submission" date="2014-03" db="EMBL/GenBank/DDBJ databases">
        <authorList>
            <person name="Casaregola S."/>
        </authorList>
    </citation>
    <scope>NUCLEOTIDE SEQUENCE [LARGE SCALE GENOMIC DNA]</scope>
    <source>
        <strain evidence="8">CLIB 918</strain>
    </source>
</reference>
<comment type="subcellular location">
    <subcellularLocation>
        <location evidence="6">Cytoplasm</location>
    </subcellularLocation>
    <subcellularLocation>
        <location evidence="6">Cytoplasm</location>
        <location evidence="6">P-body</location>
    </subcellularLocation>
</comment>
<dbReference type="SMART" id="SM00651">
    <property type="entry name" value="Sm"/>
    <property type="match status" value="1"/>
</dbReference>